<feature type="compositionally biased region" description="Low complexity" evidence="11">
    <location>
        <begin position="804"/>
        <end position="817"/>
    </location>
</feature>
<dbReference type="PANTHER" id="PTHR37079">
    <property type="entry name" value="SERINE/THREONINE-PROTEIN KINASE ATM"/>
    <property type="match status" value="1"/>
</dbReference>
<evidence type="ECO:0000256" key="6">
    <source>
        <dbReference type="ARBA" id="ARBA00022763"/>
    </source>
</evidence>
<dbReference type="InParanoid" id="A0A0D2U4B3"/>
<dbReference type="Proteomes" id="UP000008743">
    <property type="component" value="Unassembled WGS sequence"/>
</dbReference>
<evidence type="ECO:0000313" key="16">
    <source>
        <dbReference type="Proteomes" id="UP000008743"/>
    </source>
</evidence>
<dbReference type="InterPro" id="IPR044107">
    <property type="entry name" value="PIKKc_ATM"/>
</dbReference>
<feature type="domain" description="FATC" evidence="14">
    <location>
        <begin position="3765"/>
        <end position="3797"/>
    </location>
</feature>
<feature type="region of interest" description="Disordered" evidence="11">
    <location>
        <begin position="3140"/>
        <end position="3164"/>
    </location>
</feature>
<dbReference type="GO" id="GO:0006281">
    <property type="term" value="P:DNA repair"/>
    <property type="evidence" value="ECO:0007669"/>
    <property type="project" value="InterPro"/>
</dbReference>
<keyword evidence="8" id="KW-0067">ATP-binding</keyword>
<dbReference type="InterPro" id="IPR000403">
    <property type="entry name" value="PI3/4_kinase_cat_dom"/>
</dbReference>
<evidence type="ECO:0000259" key="14">
    <source>
        <dbReference type="PROSITE" id="PS51190"/>
    </source>
</evidence>
<evidence type="ECO:0000256" key="9">
    <source>
        <dbReference type="ARBA" id="ARBA00023242"/>
    </source>
</evidence>
<feature type="region of interest" description="Disordered" evidence="11">
    <location>
        <begin position="800"/>
        <end position="825"/>
    </location>
</feature>
<feature type="domain" description="FAT" evidence="13">
    <location>
        <begin position="2311"/>
        <end position="3209"/>
    </location>
</feature>
<dbReference type="InterPro" id="IPR038980">
    <property type="entry name" value="ATM_plant"/>
</dbReference>
<dbReference type="PROSITE" id="PS51190">
    <property type="entry name" value="FATC"/>
    <property type="match status" value="1"/>
</dbReference>
<dbReference type="InterPro" id="IPR036940">
    <property type="entry name" value="PI3/4_kinase_cat_sf"/>
</dbReference>
<dbReference type="PROSITE" id="PS00915">
    <property type="entry name" value="PI3_4_KINASE_1"/>
    <property type="match status" value="1"/>
</dbReference>
<name>A0A0D2U4B3_CAPO3</name>
<dbReference type="STRING" id="595528.A0A0D2U4B3"/>
<dbReference type="EMBL" id="KE346361">
    <property type="protein sequence ID" value="KJE90011.1"/>
    <property type="molecule type" value="Genomic_DNA"/>
</dbReference>
<evidence type="ECO:0000256" key="1">
    <source>
        <dbReference type="ARBA" id="ARBA00004123"/>
    </source>
</evidence>
<evidence type="ECO:0000256" key="7">
    <source>
        <dbReference type="ARBA" id="ARBA00022777"/>
    </source>
</evidence>
<keyword evidence="7" id="KW-0418">Kinase</keyword>
<evidence type="ECO:0000256" key="11">
    <source>
        <dbReference type="SAM" id="MobiDB-lite"/>
    </source>
</evidence>
<accession>A0A0D2U4B3</accession>
<dbReference type="Gene3D" id="1.10.1070.11">
    <property type="entry name" value="Phosphatidylinositol 3-/4-kinase, catalytic domain"/>
    <property type="match status" value="1"/>
</dbReference>
<dbReference type="SUPFAM" id="SSF56112">
    <property type="entry name" value="Protein kinase-like (PK-like)"/>
    <property type="match status" value="1"/>
</dbReference>
<dbReference type="Pfam" id="PF00454">
    <property type="entry name" value="PI3_PI4_kinase"/>
    <property type="match status" value="1"/>
</dbReference>
<dbReference type="PROSITE" id="PS00916">
    <property type="entry name" value="PI3_4_KINASE_2"/>
    <property type="match status" value="1"/>
</dbReference>
<dbReference type="Pfam" id="PF02259">
    <property type="entry name" value="FAT"/>
    <property type="match status" value="1"/>
</dbReference>
<evidence type="ECO:0000256" key="8">
    <source>
        <dbReference type="ARBA" id="ARBA00022840"/>
    </source>
</evidence>
<dbReference type="PhylomeDB" id="A0A0D2U4B3"/>
<feature type="region of interest" description="Disordered" evidence="11">
    <location>
        <begin position="3262"/>
        <end position="3282"/>
    </location>
</feature>
<evidence type="ECO:0000313" key="15">
    <source>
        <dbReference type="EMBL" id="KJE90011.1"/>
    </source>
</evidence>
<keyword evidence="5" id="KW-0547">Nucleotide-binding</keyword>
<keyword evidence="3" id="KW-0723">Serine/threonine-protein kinase</keyword>
<reference evidence="16" key="1">
    <citation type="submission" date="2011-02" db="EMBL/GenBank/DDBJ databases">
        <title>The Genome Sequence of Capsaspora owczarzaki ATCC 30864.</title>
        <authorList>
            <person name="Russ C."/>
            <person name="Cuomo C."/>
            <person name="Burger G."/>
            <person name="Gray M.W."/>
            <person name="Holland P.W.H."/>
            <person name="King N."/>
            <person name="Lang F.B.F."/>
            <person name="Roger A.J."/>
            <person name="Ruiz-Trillo I."/>
            <person name="Young S.K."/>
            <person name="Zeng Q."/>
            <person name="Gargeya S."/>
            <person name="Alvarado L."/>
            <person name="Berlin A."/>
            <person name="Chapman S.B."/>
            <person name="Chen Z."/>
            <person name="Freedman E."/>
            <person name="Gellesch M."/>
            <person name="Goldberg J."/>
            <person name="Griggs A."/>
            <person name="Gujja S."/>
            <person name="Heilman E."/>
            <person name="Heiman D."/>
            <person name="Howarth C."/>
            <person name="Mehta T."/>
            <person name="Neiman D."/>
            <person name="Pearson M."/>
            <person name="Roberts A."/>
            <person name="Saif S."/>
            <person name="Shea T."/>
            <person name="Shenoy N."/>
            <person name="Sisk P."/>
            <person name="Stolte C."/>
            <person name="Sykes S."/>
            <person name="White J."/>
            <person name="Yandava C."/>
            <person name="Haas B."/>
            <person name="Nusbaum C."/>
            <person name="Birren B."/>
        </authorList>
    </citation>
    <scope>NUCLEOTIDE SEQUENCE</scope>
    <source>
        <strain evidence="16">ATCC 30864</strain>
    </source>
</reference>
<dbReference type="InterPro" id="IPR011009">
    <property type="entry name" value="Kinase-like_dom_sf"/>
</dbReference>
<proteinExistence type="predicted"/>
<dbReference type="Gene3D" id="3.30.1010.10">
    <property type="entry name" value="Phosphatidylinositol 3-kinase Catalytic Subunit, Chain A, domain 4"/>
    <property type="match status" value="1"/>
</dbReference>
<dbReference type="InterPro" id="IPR003152">
    <property type="entry name" value="FATC_dom"/>
</dbReference>
<dbReference type="RefSeq" id="XP_011270082.1">
    <property type="nucleotide sequence ID" value="XM_011271780.1"/>
</dbReference>
<sequence>MNETIKSAEKKNLSIVVPKLFEHLERVVADSQVSDAIFVEYGKLLESIVSVPSYACVLTQKQFHAFWGRYSIHWARAVSKSNMRVDFDRSQCAAVLCGLLSHAQWMQSAEERRKVLNFFSHFTDDRDDKFTFSASSVQLSGIVMEQFVANGALDDARELGNLLSPVLCEPNRWRRDVTFSKSESASKKGRPSYPASTLSALFWESICRDLEVPDAFQSRTTLDTMVVFADWAADVLHLQLASHLHAAPPPPPAAEARDPKKPRILANASASNALIYVLEQVALLSENKRSPVWLRVLALAIQRCSVVGSEYKTLQLPEVVETVSSLVCKTRMQAPNARDVLDGALRAFASCFALQVASHDCRLVMQLASTTDQLRRLSLHLVRRLAVAQQPEVCFRLLSLLLATKSVDVAELFPSPSAVANILATSCPSSASLSIFHAALVFLLTYLSVESDIALRNAFHPSAVQAACGHLIRECENERHPEHSMGSDVAFQADAALLFLRWLVPSTPFNPATLSGMLQGPNFPNSSSAAKYFARQIPTISPDLRTLADLHAAALACFGRTSLRPENAQDVQSWLVGLQYHYLSDVQLLDDVVCRLKRQWVDVAFRGASARHAPTLDSIDKQSNPAIFTAAGSTAPLSSTKKASPAVAETLAPLCYWTSVISKSVFSLFQSAHQAPSAGVGVGLETAVSAIDKFFSRWSERVTTTLSGPTPTLEDRIQLLELMEKVLAPPYSLHSLALSSHRQFSDAPDSSSGFSRAEHAWCRFVALLVNASSFGSAVAVALPTLTGVSVYRSHESSGAQSARGLSLPSSAPGSSGSYDDKKPKVVPKSRFLSSSFQQRTSADSSSVVIDLDDDDDFGAFGTSTVEEHAGTNPVDADLDIRAIGPGDRDWLHLLGSRVLLHWSRLSFALAAEAPSLPSDNAVLMETRSRVPVPSALAVTRGCELLQGHSRAFASLSSAPSWVAPGVRIAQAIGLLQTVQHALVLTAEHSRPAEHDSPLTDVLSTAMDCALDVCRQYLSSCQLAALPAIHAALLGLLGELRLTISVAWTLKWKVGSSHAVAVREILVALCPTHQLDVVNYTRTLPSLACAAEPMDLFDGVGNAARPSPPPPPPPRRRQFLGSSPSIGRSTAVIADADTTTDDDDSELTDMDTSTSPLRQPPSARQPPPAPRRQHLAKSALADCPVPALLELAAEVVALHVAHDALTCTRAQVSTLDLALLAFLFSPTARVSLTTAPHVVAFFASSSAPDMSPVEIDIRERAIVAAFLAWLFPRGHSQSSPHSSLGVKLGRSTMRCCDHEHPARLMLVLNAFTQVVQYSLGMRTFGAALVLSILQPSDWHVSDVSQVVCSDTAAAVGNSSFADACALVNLALESTTTLRCRPAWKTELLLAWCVDVGKSLVHFPYPALVQSVKAFHDDWLLDMCLACVDDPDGYEVLSECLTACHAHILPSESDDSTLDAAVRESLSACLERFYPKLMARHLAQESVMVRKLLAQYSERHSLQDLERQHREETMAELFLLVAPNPPPMQQFTLHGQIALEASHLFSAVNSGAPQGELTLMHLQLHIPNLALGCLSIDHGFANQSSDTHGSSSTISTTQLERALEKWTRVDALPPDENFKRLQVIHTHLCVALEQAEGCEQELRRRMQVYVLFLAYSCSQTPHSVGFSLHVLCALARLLRFPALHLAVAQVLSFVCEGILNTPSATDLNPDLRFLPDSAKFHLQPIVSFLMFIVCHAAQSSIGKDGQRVHYVFEPATIAQPLERWLAPTITQNHLGRELIAHQQILAAQLCADIASKLIVPTCKAPNLSRLAVAGNMLLPLAEIGLLPKVEPSGAPSPSPSPSSSLSIYPSKLHRAAKQLCRAVNSLAIQVRPQQLGSLMFVIRRFLLLARSMMTWSLVPSYIVRVVAVQGLHEALSTSKSELAVLMAHPEQFGFIVPVLAQQLRLLTHDEDPMAAVVADATAPRANWGAALSSSIALTRQWAVRCLGELGAMNLDSDTLLPAHLPTTVLLDLRMPPMKVLNFHAAHARPSAAQEGLPRGEQYDMAEVFRSFEAWDGSCIASVIPSTQWLKSIAPAICACEEKAEENTLFRLYVTASLLGHGSAASYRIIVHTLQRIFLTEVGGNLWSVACKSLEAQPVLTRAVVYYLELLVRDQETALPASRRELDMSPLAAPNFWLVQNATPTQSFAGWVCVLASHLANSGAASSELQQFCDICGDQPQFAQVVLPELVVDTIASDGRSTTTQARAKIVAAGINHFFAHCSSQPAPAVRTMLSVVLRLYALESFKLKGPASTSPRLSIYRGGEFAPRLDWLQIARAAQQCGAHLTSLMLLELWQDASNAATEVSAIALLTDAAGQVQGASGTTPRRSTKRTATGSEVPAPGVASPAPSSVTPSLAASDQERDYRSLLLTAAARIADPDNMSSLTDAWDLSSQECMAETEGDWGRALELYDLQLASVGTAPPRHPTTPAILPSLSAAAAAAAVAVAAGGISSLPPSSSVLSLPTLFDALQHRAAGEQMQDSHNPAQTGMLNALRHHGMRPLLETFLRGLEGTAAAHSSEHASAAASASSSSLLQHQLAAAWRNCQWDVSLDAKSSAAVAAAASQSHGSGDKLHVAAYQSALYAAVQVVVTLPKHGVHLSIDRCNGDLAVAVMEGGLSALCATMHEEEVPHSQALLARLQAAVEIREAVQLRQHLQASSRTNCFAHAQSMIGAWRNRLATFQHGVLSSASFDAVEPLLAVRISLLQGLADLAQNDVSPRSPAVASAASLLMNDMGQHLLFVAKWARKVSRLHVAAHALRRIELTAAKASAGAFAELVSFEGQMESAKLAWARGQQTHSFRLLQRSIETLTRRIESLTLLAPATIPNDGSSLEAPPSASRSELLVALARARLQAGEWLAEARAQSPRVILEDYFELGRRICLDPDGVSLRAPSQHQSLSQLSQSQASLSSRPVSPLSGGASALMHQQEATPVCLPTVKHVAKAFWPVAKKALVLLGEFADAQYQKALSDLRSDWHETRERLLVKSREELRQFQQSASGPNRSHLYRIEEQIRQDDEELRSRRQAPFEFLRKALQSYLDCLCAGEDDASDLLVFRVCALWFENSTEGSVNALVHEYASHIPSYKFLPLLHQFAARMSGHDNEWVQAPQDVGENGSARESSPLPASATEGLAHGSISSSARRMPAFQGVLKSIIYRCAIDHPYHTVPIVLALSDPYDNASHKHLISTDEAKTKAAIIMISRVTKALEAGGNRNAEAMRRFSPLEAVGDADHHHHHHQPSAVGRRSSSIDTKATADVVARVQRMCNLYRRLINQPHGLDPNKTHEIPAPFLKLSAQDQLPLLTATLPVHQDGNYDQAEEEEEDGSDGSDRNPGRRRSTNDGSAGVRQDRMQHLTRVVFVSEFGTTVTIAGGLSKPRILTCRGTDGRWYKQIAKGNDDLRQDAVMQQVFVLVNRLLANDPKTRARRLRMRTYRIVPLSQQSGVLEFVEHTRAFGDYLVGSSTGRPSAHERFRPSDLSKQACSEIIKSAAEAALKLRDDRRKAAPGQEKHLDALIARAEQKRLKCFLDILNRFKPVFRHFFFEHFADPASWYARRLSYTRSVAVSCMIGYIVGLGDRHVVNLLVDQKSAEVVHIDFGVAFDQGKILRTPERVPFRLTRDMVDGMGVSGIEGTFRRCSEETMTVMRARETQLLTILEVLLYDPLFNWTISAEKAAQMQQPQQPEPRELVSSGSNSDKDGAMIDSAKEVDLVERNQQAERVLIRCKQKLQGYEDGVPLSVQGQVSLLIQQAISPDNLAFMYHGWQAWV</sequence>
<organism evidence="15 16">
    <name type="scientific">Capsaspora owczarzaki (strain ATCC 30864)</name>
    <dbReference type="NCBI Taxonomy" id="595528"/>
    <lineage>
        <taxon>Eukaryota</taxon>
        <taxon>Filasterea</taxon>
        <taxon>Capsaspora</taxon>
    </lineage>
</organism>
<dbReference type="Pfam" id="PF02260">
    <property type="entry name" value="FATC"/>
    <property type="match status" value="1"/>
</dbReference>
<dbReference type="SMART" id="SM01343">
    <property type="entry name" value="FATC"/>
    <property type="match status" value="1"/>
</dbReference>
<feature type="domain" description="PI3K/PI4K catalytic" evidence="12">
    <location>
        <begin position="3395"/>
        <end position="3739"/>
    </location>
</feature>
<keyword evidence="9" id="KW-0539">Nucleus</keyword>
<evidence type="ECO:0000259" key="12">
    <source>
        <dbReference type="PROSITE" id="PS50290"/>
    </source>
</evidence>
<dbReference type="InterPro" id="IPR014009">
    <property type="entry name" value="PIK_FAT"/>
</dbReference>
<feature type="compositionally biased region" description="Acidic residues" evidence="11">
    <location>
        <begin position="3349"/>
        <end position="3359"/>
    </location>
</feature>
<feature type="region of interest" description="Disordered" evidence="11">
    <location>
        <begin position="3346"/>
        <end position="3380"/>
    </location>
</feature>
<dbReference type="OrthoDB" id="381190at2759"/>
<evidence type="ECO:0000256" key="2">
    <source>
        <dbReference type="ARBA" id="ARBA00012513"/>
    </source>
</evidence>
<feature type="compositionally biased region" description="Low complexity" evidence="11">
    <location>
        <begin position="1149"/>
        <end position="1161"/>
    </location>
</feature>
<gene>
    <name evidence="15" type="ORF">CAOG_008500</name>
</gene>
<keyword evidence="16" id="KW-1185">Reference proteome</keyword>
<keyword evidence="6" id="KW-0227">DNA damage</keyword>
<evidence type="ECO:0000259" key="13">
    <source>
        <dbReference type="PROSITE" id="PS51189"/>
    </source>
</evidence>
<dbReference type="GO" id="GO:0005524">
    <property type="term" value="F:ATP binding"/>
    <property type="evidence" value="ECO:0007669"/>
    <property type="project" value="UniProtKB-KW"/>
</dbReference>
<evidence type="ECO:0000256" key="10">
    <source>
        <dbReference type="ARBA" id="ARBA00047899"/>
    </source>
</evidence>
<evidence type="ECO:0000256" key="4">
    <source>
        <dbReference type="ARBA" id="ARBA00022679"/>
    </source>
</evidence>
<keyword evidence="4" id="KW-0808">Transferase</keyword>
<dbReference type="InterPro" id="IPR018936">
    <property type="entry name" value="PI3/4_kinase_CS"/>
</dbReference>
<feature type="region of interest" description="Disordered" evidence="11">
    <location>
        <begin position="2356"/>
        <end position="2396"/>
    </location>
</feature>
<comment type="catalytic activity">
    <reaction evidence="10">
        <text>L-threonyl-[protein] + ATP = O-phospho-L-threonyl-[protein] + ADP + H(+)</text>
        <dbReference type="Rhea" id="RHEA:46608"/>
        <dbReference type="Rhea" id="RHEA-COMP:11060"/>
        <dbReference type="Rhea" id="RHEA-COMP:11605"/>
        <dbReference type="ChEBI" id="CHEBI:15378"/>
        <dbReference type="ChEBI" id="CHEBI:30013"/>
        <dbReference type="ChEBI" id="CHEBI:30616"/>
        <dbReference type="ChEBI" id="CHEBI:61977"/>
        <dbReference type="ChEBI" id="CHEBI:456216"/>
        <dbReference type="EC" id="2.7.11.1"/>
    </reaction>
</comment>
<dbReference type="GO" id="GO:0005634">
    <property type="term" value="C:nucleus"/>
    <property type="evidence" value="ECO:0007669"/>
    <property type="project" value="UniProtKB-SubCell"/>
</dbReference>
<protein>
    <recommendedName>
        <fullName evidence="2">non-specific serine/threonine protein kinase</fullName>
        <ecNumber evidence="2">2.7.11.1</ecNumber>
    </recommendedName>
</protein>
<dbReference type="PROSITE" id="PS50290">
    <property type="entry name" value="PI3_4_KINASE_3"/>
    <property type="match status" value="1"/>
</dbReference>
<dbReference type="GO" id="GO:0004674">
    <property type="term" value="F:protein serine/threonine kinase activity"/>
    <property type="evidence" value="ECO:0007669"/>
    <property type="project" value="UniProtKB-KW"/>
</dbReference>
<evidence type="ECO:0000256" key="5">
    <source>
        <dbReference type="ARBA" id="ARBA00022741"/>
    </source>
</evidence>
<dbReference type="EC" id="2.7.11.1" evidence="2"/>
<feature type="region of interest" description="Disordered" evidence="11">
    <location>
        <begin position="3705"/>
        <end position="3730"/>
    </location>
</feature>
<feature type="compositionally biased region" description="Polar residues" evidence="11">
    <location>
        <begin position="2356"/>
        <end position="2373"/>
    </location>
</feature>
<dbReference type="SMART" id="SM00146">
    <property type="entry name" value="PI3Kc"/>
    <property type="match status" value="1"/>
</dbReference>
<dbReference type="eggNOG" id="KOG0892">
    <property type="taxonomic scope" value="Eukaryota"/>
</dbReference>
<feature type="region of interest" description="Disordered" evidence="11">
    <location>
        <begin position="1099"/>
        <end position="1173"/>
    </location>
</feature>
<dbReference type="PANTHER" id="PTHR37079:SF4">
    <property type="entry name" value="SERINE_THREONINE-PROTEIN KINASE ATM"/>
    <property type="match status" value="1"/>
</dbReference>
<evidence type="ECO:0000256" key="3">
    <source>
        <dbReference type="ARBA" id="ARBA00022527"/>
    </source>
</evidence>
<dbReference type="CDD" id="cd05171">
    <property type="entry name" value="PIKKc_ATM"/>
    <property type="match status" value="1"/>
</dbReference>
<dbReference type="InterPro" id="IPR003151">
    <property type="entry name" value="PIK-rel_kinase_FAT"/>
</dbReference>
<feature type="compositionally biased region" description="Low complexity" evidence="11">
    <location>
        <begin position="2376"/>
        <end position="2396"/>
    </location>
</feature>
<comment type="subcellular location">
    <subcellularLocation>
        <location evidence="1">Nucleus</location>
    </subcellularLocation>
</comment>
<feature type="compositionally biased region" description="Acidic residues" evidence="11">
    <location>
        <begin position="1137"/>
        <end position="1148"/>
    </location>
</feature>
<dbReference type="PROSITE" id="PS51189">
    <property type="entry name" value="FAT"/>
    <property type="match status" value="1"/>
</dbReference>